<dbReference type="AlphaFoldDB" id="A0A5B0MK59"/>
<evidence type="ECO:0000313" key="4">
    <source>
        <dbReference type="Proteomes" id="UP000324748"/>
    </source>
</evidence>
<dbReference type="EMBL" id="VDEP01000471">
    <property type="protein sequence ID" value="KAA1076190.1"/>
    <property type="molecule type" value="Genomic_DNA"/>
</dbReference>
<dbReference type="OrthoDB" id="10495708at2759"/>
<dbReference type="EMBL" id="VSWC01000092">
    <property type="protein sequence ID" value="KAA1091560.1"/>
    <property type="molecule type" value="Genomic_DNA"/>
</dbReference>
<sequence length="50" mass="5395">MNKGRMKEKGQGTVSGYDVDRHQEFGSGNIIAGYHRVVDSGAKGEASKLQ</sequence>
<dbReference type="Proteomes" id="UP000325313">
    <property type="component" value="Unassembled WGS sequence"/>
</dbReference>
<evidence type="ECO:0000313" key="3">
    <source>
        <dbReference type="EMBL" id="KAA1091560.1"/>
    </source>
</evidence>
<evidence type="ECO:0000313" key="5">
    <source>
        <dbReference type="Proteomes" id="UP000325313"/>
    </source>
</evidence>
<accession>A0A5B0MK59</accession>
<protein>
    <submittedName>
        <fullName evidence="2">Uncharacterized protein</fullName>
    </submittedName>
</protein>
<name>A0A5B0MK59_PUCGR</name>
<evidence type="ECO:0000313" key="2">
    <source>
        <dbReference type="EMBL" id="KAA1076190.1"/>
    </source>
</evidence>
<feature type="compositionally biased region" description="Basic and acidic residues" evidence="1">
    <location>
        <begin position="1"/>
        <end position="10"/>
    </location>
</feature>
<proteinExistence type="predicted"/>
<gene>
    <name evidence="3" type="ORF">PGT21_035600</name>
    <name evidence="2" type="ORF">PGTUg99_036928</name>
</gene>
<comment type="caution">
    <text evidence="2">The sequence shown here is derived from an EMBL/GenBank/DDBJ whole genome shotgun (WGS) entry which is preliminary data.</text>
</comment>
<keyword evidence="4" id="KW-1185">Reference proteome</keyword>
<dbReference type="Proteomes" id="UP000324748">
    <property type="component" value="Unassembled WGS sequence"/>
</dbReference>
<organism evidence="2 5">
    <name type="scientific">Puccinia graminis f. sp. tritici</name>
    <dbReference type="NCBI Taxonomy" id="56615"/>
    <lineage>
        <taxon>Eukaryota</taxon>
        <taxon>Fungi</taxon>
        <taxon>Dikarya</taxon>
        <taxon>Basidiomycota</taxon>
        <taxon>Pucciniomycotina</taxon>
        <taxon>Pucciniomycetes</taxon>
        <taxon>Pucciniales</taxon>
        <taxon>Pucciniaceae</taxon>
        <taxon>Puccinia</taxon>
    </lineage>
</organism>
<reference evidence="4 5" key="1">
    <citation type="submission" date="2019-05" db="EMBL/GenBank/DDBJ databases">
        <title>Emergence of the Ug99 lineage of the wheat stem rust pathogen through somatic hybridization.</title>
        <authorList>
            <person name="Li F."/>
            <person name="Upadhyaya N.M."/>
            <person name="Sperschneider J."/>
            <person name="Matny O."/>
            <person name="Nguyen-Phuc H."/>
            <person name="Mago R."/>
            <person name="Raley C."/>
            <person name="Miller M.E."/>
            <person name="Silverstein K.A.T."/>
            <person name="Henningsen E."/>
            <person name="Hirsch C.D."/>
            <person name="Visser B."/>
            <person name="Pretorius Z.A."/>
            <person name="Steffenson B.J."/>
            <person name="Schwessinger B."/>
            <person name="Dodds P.N."/>
            <person name="Figueroa M."/>
        </authorList>
    </citation>
    <scope>NUCLEOTIDE SEQUENCE [LARGE SCALE GENOMIC DNA]</scope>
    <source>
        <strain evidence="3">21-0</strain>
        <strain evidence="2 5">Ug99</strain>
    </source>
</reference>
<evidence type="ECO:0000256" key="1">
    <source>
        <dbReference type="SAM" id="MobiDB-lite"/>
    </source>
</evidence>
<feature type="region of interest" description="Disordered" evidence="1">
    <location>
        <begin position="1"/>
        <end position="21"/>
    </location>
</feature>